<dbReference type="AlphaFoldDB" id="A0A822YLX7"/>
<reference evidence="1 2" key="1">
    <citation type="journal article" date="2020" name="Mol. Biol. Evol.">
        <title>Distinct Expression and Methylation Patterns for Genes with Different Fates following a Single Whole-Genome Duplication in Flowering Plants.</title>
        <authorList>
            <person name="Shi T."/>
            <person name="Rahmani R.S."/>
            <person name="Gugger P.F."/>
            <person name="Wang M."/>
            <person name="Li H."/>
            <person name="Zhang Y."/>
            <person name="Li Z."/>
            <person name="Wang Q."/>
            <person name="Van de Peer Y."/>
            <person name="Marchal K."/>
            <person name="Chen J."/>
        </authorList>
    </citation>
    <scope>NUCLEOTIDE SEQUENCE [LARGE SCALE GENOMIC DNA]</scope>
    <source>
        <tissue evidence="1">Leaf</tissue>
    </source>
</reference>
<dbReference type="Proteomes" id="UP000607653">
    <property type="component" value="Unassembled WGS sequence"/>
</dbReference>
<dbReference type="EMBL" id="DUZY01000003">
    <property type="protein sequence ID" value="DAD33497.1"/>
    <property type="molecule type" value="Genomic_DNA"/>
</dbReference>
<organism evidence="1 2">
    <name type="scientific">Nelumbo nucifera</name>
    <name type="common">Sacred lotus</name>
    <dbReference type="NCBI Taxonomy" id="4432"/>
    <lineage>
        <taxon>Eukaryota</taxon>
        <taxon>Viridiplantae</taxon>
        <taxon>Streptophyta</taxon>
        <taxon>Embryophyta</taxon>
        <taxon>Tracheophyta</taxon>
        <taxon>Spermatophyta</taxon>
        <taxon>Magnoliopsida</taxon>
        <taxon>Proteales</taxon>
        <taxon>Nelumbonaceae</taxon>
        <taxon>Nelumbo</taxon>
    </lineage>
</organism>
<protein>
    <submittedName>
        <fullName evidence="1">Uncharacterized protein</fullName>
    </submittedName>
</protein>
<evidence type="ECO:0000313" key="2">
    <source>
        <dbReference type="Proteomes" id="UP000607653"/>
    </source>
</evidence>
<keyword evidence="2" id="KW-1185">Reference proteome</keyword>
<proteinExistence type="predicted"/>
<gene>
    <name evidence="1" type="ORF">HUJ06_012348</name>
</gene>
<evidence type="ECO:0000313" key="1">
    <source>
        <dbReference type="EMBL" id="DAD33497.1"/>
    </source>
</evidence>
<accession>A0A822YLX7</accession>
<sequence>MLQKLKGFIKISQFSIDQATYGNFLDNVTAWLSSTTTTTTDRRRHLILSFLRVHICARQHIRTSPDNKYGR</sequence>
<comment type="caution">
    <text evidence="1">The sequence shown here is derived from an EMBL/GenBank/DDBJ whole genome shotgun (WGS) entry which is preliminary data.</text>
</comment>
<name>A0A822YLX7_NELNU</name>